<dbReference type="SUPFAM" id="SSF53686">
    <property type="entry name" value="Tryptophan synthase beta subunit-like PLP-dependent enzymes"/>
    <property type="match status" value="1"/>
</dbReference>
<keyword evidence="5" id="KW-1185">Reference proteome</keyword>
<dbReference type="EC" id="4.3.1.15" evidence="4"/>
<evidence type="ECO:0000256" key="2">
    <source>
        <dbReference type="ARBA" id="ARBA00022898"/>
    </source>
</evidence>
<dbReference type="Proteomes" id="UP001314903">
    <property type="component" value="Unassembled WGS sequence"/>
</dbReference>
<evidence type="ECO:0000259" key="3">
    <source>
        <dbReference type="Pfam" id="PF00291"/>
    </source>
</evidence>
<proteinExistence type="predicted"/>
<keyword evidence="2" id="KW-0663">Pyridoxal phosphate</keyword>
<keyword evidence="4" id="KW-0456">Lyase</keyword>
<dbReference type="Gene3D" id="3.40.50.1100">
    <property type="match status" value="2"/>
</dbReference>
<dbReference type="CDD" id="cd00640">
    <property type="entry name" value="Trp-synth-beta_II"/>
    <property type="match status" value="1"/>
</dbReference>
<dbReference type="EMBL" id="JAGGLI010000002">
    <property type="protein sequence ID" value="MBP2026464.1"/>
    <property type="molecule type" value="Genomic_DNA"/>
</dbReference>
<dbReference type="InterPro" id="IPR010081">
    <property type="entry name" value="DiNH2opropionate_NH3_lyase"/>
</dbReference>
<gene>
    <name evidence="4" type="ORF">J2Z35_000253</name>
</gene>
<sequence length="408" mass="45100">MANKNKIQYAVNNSLKENNHNKTSTAFLDKEIIDKIRTFHKGFSQYEITPLQSLDELAKKLEVKNIWIKDESYRFNLNAFKVLGGSYAIGKYLAEKLGLDISEITFDKLKSEETKTILGDITFVTATDGNHGRGIAWAARELGQKSVVYMPKGSSQIRLENIRKEGADASITDLNYDDSVRLASKYADENNGVLVQDSSWEGYEEIPTWIIQGYATLIDEAMDQIIEKGEDMPTHVFLQAGVGSFAASILGYLEARFKENRPITIMVEPSEAACIYKSALENDGNPHAVTGDMPTIMAGLACGEPSTVGWGILRDYANAYISCPDYVAAKGMRILGNPLGNDPRVISGESGAVGLGILSLIKEQEDLQELANKLKLDKNSNILLINTEGDTDPDGYRRIVWDGEYPSF</sequence>
<evidence type="ECO:0000313" key="5">
    <source>
        <dbReference type="Proteomes" id="UP001314903"/>
    </source>
</evidence>
<dbReference type="NCBIfam" id="TIGR03528">
    <property type="entry name" value="2_3_DAP_am_ly"/>
    <property type="match status" value="1"/>
</dbReference>
<reference evidence="4 5" key="1">
    <citation type="submission" date="2021-03" db="EMBL/GenBank/DDBJ databases">
        <title>Genomic Encyclopedia of Type Strains, Phase IV (KMG-IV): sequencing the most valuable type-strain genomes for metagenomic binning, comparative biology and taxonomic classification.</title>
        <authorList>
            <person name="Goeker M."/>
        </authorList>
    </citation>
    <scope>NUCLEOTIDE SEQUENCE [LARGE SCALE GENOMIC DNA]</scope>
    <source>
        <strain evidence="4 5">DSM 27512</strain>
    </source>
</reference>
<evidence type="ECO:0000313" key="4">
    <source>
        <dbReference type="EMBL" id="MBP2026464.1"/>
    </source>
</evidence>
<dbReference type="PANTHER" id="PTHR42937">
    <property type="match status" value="1"/>
</dbReference>
<accession>A0ABS4KIL2</accession>
<dbReference type="InterPro" id="IPR036052">
    <property type="entry name" value="TrpB-like_PALP_sf"/>
</dbReference>
<dbReference type="InterPro" id="IPR019871">
    <property type="entry name" value="DiNH2propionate_NH3-lyase_sub"/>
</dbReference>
<dbReference type="PANTHER" id="PTHR42937:SF1">
    <property type="entry name" value="DIAMINOPROPIONATE AMMONIA-LYASE"/>
    <property type="match status" value="1"/>
</dbReference>
<feature type="domain" description="Tryptophan synthase beta chain-like PALP" evidence="3">
    <location>
        <begin position="47"/>
        <end position="368"/>
    </location>
</feature>
<comment type="cofactor">
    <cofactor evidence="1">
        <name>pyridoxal 5'-phosphate</name>
        <dbReference type="ChEBI" id="CHEBI:597326"/>
    </cofactor>
</comment>
<dbReference type="GO" id="GO:0008838">
    <property type="term" value="F:diaminopropionate ammonia-lyase activity"/>
    <property type="evidence" value="ECO:0007669"/>
    <property type="project" value="UniProtKB-EC"/>
</dbReference>
<evidence type="ECO:0000256" key="1">
    <source>
        <dbReference type="ARBA" id="ARBA00001933"/>
    </source>
</evidence>
<dbReference type="NCBIfam" id="NF006058">
    <property type="entry name" value="PRK08206.1"/>
    <property type="match status" value="1"/>
</dbReference>
<dbReference type="RefSeq" id="WP_209658563.1">
    <property type="nucleotide sequence ID" value="NZ_JAGGLI010000002.1"/>
</dbReference>
<dbReference type="Pfam" id="PF00291">
    <property type="entry name" value="PALP"/>
    <property type="match status" value="1"/>
</dbReference>
<dbReference type="InterPro" id="IPR001926">
    <property type="entry name" value="TrpB-like_PALP"/>
</dbReference>
<protein>
    <submittedName>
        <fullName evidence="4">Diaminopropionate ammonia-lyase</fullName>
        <ecNumber evidence="4">4.3.1.15</ecNumber>
    </submittedName>
</protein>
<dbReference type="NCBIfam" id="TIGR01747">
    <property type="entry name" value="diampropi_NH3ly"/>
    <property type="match status" value="1"/>
</dbReference>
<name>A0ABS4KIL2_9FIRM</name>
<organism evidence="4 5">
    <name type="scientific">Acetoanaerobium pronyense</name>
    <dbReference type="NCBI Taxonomy" id="1482736"/>
    <lineage>
        <taxon>Bacteria</taxon>
        <taxon>Bacillati</taxon>
        <taxon>Bacillota</taxon>
        <taxon>Clostridia</taxon>
        <taxon>Peptostreptococcales</taxon>
        <taxon>Filifactoraceae</taxon>
        <taxon>Acetoanaerobium</taxon>
    </lineage>
</organism>
<comment type="caution">
    <text evidence="4">The sequence shown here is derived from an EMBL/GenBank/DDBJ whole genome shotgun (WGS) entry which is preliminary data.</text>
</comment>